<keyword evidence="2" id="KW-0812">Transmembrane</keyword>
<accession>A0A0A1MEZ8</accession>
<feature type="compositionally biased region" description="Polar residues" evidence="1">
    <location>
        <begin position="34"/>
        <end position="46"/>
    </location>
</feature>
<feature type="transmembrane region" description="Helical" evidence="2">
    <location>
        <begin position="112"/>
        <end position="130"/>
    </location>
</feature>
<feature type="compositionally biased region" description="Basic and acidic residues" evidence="1">
    <location>
        <begin position="24"/>
        <end position="33"/>
    </location>
</feature>
<evidence type="ECO:0000256" key="1">
    <source>
        <dbReference type="SAM" id="MobiDB-lite"/>
    </source>
</evidence>
<evidence type="ECO:0000313" key="3">
    <source>
        <dbReference type="EMBL" id="CEI81673.1"/>
    </source>
</evidence>
<sequence>MEKEDKQQEESVEEGYAASIPGGEKAEEQRMEHGTQQQEPSNQLEQEPNEAKTHLEQAAGESNEAGQKEKTKGSQFDFQESFNEIKGIALDATLRPNTLIHSGRSIKVETSLIIFALLAVLVSICHYLFYRYGFDGLFYFLGDINFTFVLQTFVSWLITFAIGYFSLYILLKQFGNKTMEHKELLTKYVVVNIPFVLVFCLVTLFFGLLFIDLFIVTYVFSLLLFGFIHVYLFLALMEKSRFDVFWTLTVYQLVLIVASYFLVGVDFGGI</sequence>
<dbReference type="Proteomes" id="UP000040453">
    <property type="component" value="Unassembled WGS sequence"/>
</dbReference>
<feature type="region of interest" description="Disordered" evidence="1">
    <location>
        <begin position="1"/>
        <end position="73"/>
    </location>
</feature>
<protein>
    <recommendedName>
        <fullName evidence="5">Yip1 domain protein</fullName>
    </recommendedName>
</protein>
<dbReference type="EMBL" id="CDGG01000001">
    <property type="protein sequence ID" value="CEI81673.1"/>
    <property type="molecule type" value="Genomic_DNA"/>
</dbReference>
<organism evidence="3 4">
    <name type="scientific">Oceanobacillus oncorhynchi</name>
    <dbReference type="NCBI Taxonomy" id="545501"/>
    <lineage>
        <taxon>Bacteria</taxon>
        <taxon>Bacillati</taxon>
        <taxon>Bacillota</taxon>
        <taxon>Bacilli</taxon>
        <taxon>Bacillales</taxon>
        <taxon>Bacillaceae</taxon>
        <taxon>Oceanobacillus</taxon>
    </lineage>
</organism>
<keyword evidence="2" id="KW-1133">Transmembrane helix</keyword>
<feature type="transmembrane region" description="Helical" evidence="2">
    <location>
        <begin position="217"/>
        <end position="237"/>
    </location>
</feature>
<proteinExistence type="predicted"/>
<evidence type="ECO:0000256" key="2">
    <source>
        <dbReference type="SAM" id="Phobius"/>
    </source>
</evidence>
<gene>
    <name evidence="3" type="ORF">BN997_01508</name>
</gene>
<dbReference type="RefSeq" id="WP_042530964.1">
    <property type="nucleotide sequence ID" value="NZ_CAXOIH010000028.1"/>
</dbReference>
<evidence type="ECO:0000313" key="4">
    <source>
        <dbReference type="Proteomes" id="UP000040453"/>
    </source>
</evidence>
<keyword evidence="4" id="KW-1185">Reference proteome</keyword>
<feature type="transmembrane region" description="Helical" evidence="2">
    <location>
        <begin position="150"/>
        <end position="171"/>
    </location>
</feature>
<feature type="transmembrane region" description="Helical" evidence="2">
    <location>
        <begin position="244"/>
        <end position="263"/>
    </location>
</feature>
<reference evidence="3 4" key="1">
    <citation type="submission" date="2014-11" db="EMBL/GenBank/DDBJ databases">
        <authorList>
            <person name="Urmite Genomes Urmite Genomes"/>
        </authorList>
    </citation>
    <scope>NUCLEOTIDE SEQUENCE [LARGE SCALE GENOMIC DNA]</scope>
    <source>
        <strain evidence="3 4">Oc5</strain>
    </source>
</reference>
<keyword evidence="2" id="KW-0472">Membrane</keyword>
<feature type="transmembrane region" description="Helical" evidence="2">
    <location>
        <begin position="191"/>
        <end position="211"/>
    </location>
</feature>
<dbReference type="OrthoDB" id="2704159at2"/>
<dbReference type="AlphaFoldDB" id="A0A0A1MEZ8"/>
<evidence type="ECO:0008006" key="5">
    <source>
        <dbReference type="Google" id="ProtNLM"/>
    </source>
</evidence>
<name>A0A0A1MEZ8_9BACI</name>